<evidence type="ECO:0000256" key="1">
    <source>
        <dbReference type="ARBA" id="ARBA00006271"/>
    </source>
</evidence>
<evidence type="ECO:0000259" key="6">
    <source>
        <dbReference type="PROSITE" id="PS00486"/>
    </source>
</evidence>
<dbReference type="Pfam" id="PF05192">
    <property type="entry name" value="MutS_III"/>
    <property type="match status" value="1"/>
</dbReference>
<dbReference type="SUPFAM" id="SSF48334">
    <property type="entry name" value="DNA repair protein MutS, domain III"/>
    <property type="match status" value="1"/>
</dbReference>
<dbReference type="PANTHER" id="PTHR11361:SF20">
    <property type="entry name" value="MUTS PROTEIN HOMOLOG 5"/>
    <property type="match status" value="1"/>
</dbReference>
<dbReference type="Gene3D" id="1.10.1420.10">
    <property type="match status" value="1"/>
</dbReference>
<dbReference type="PANTHER" id="PTHR11361">
    <property type="entry name" value="DNA MISMATCH REPAIR PROTEIN MUTS FAMILY MEMBER"/>
    <property type="match status" value="1"/>
</dbReference>
<feature type="compositionally biased region" description="Basic and acidic residues" evidence="5">
    <location>
        <begin position="126"/>
        <end position="142"/>
    </location>
</feature>
<evidence type="ECO:0000256" key="2">
    <source>
        <dbReference type="ARBA" id="ARBA00022741"/>
    </source>
</evidence>
<evidence type="ECO:0000313" key="8">
    <source>
        <dbReference type="Proteomes" id="UP000030151"/>
    </source>
</evidence>
<organism evidence="7 8">
    <name type="scientific">Metarhizium robertsii</name>
    <dbReference type="NCBI Taxonomy" id="568076"/>
    <lineage>
        <taxon>Eukaryota</taxon>
        <taxon>Fungi</taxon>
        <taxon>Dikarya</taxon>
        <taxon>Ascomycota</taxon>
        <taxon>Pezizomycotina</taxon>
        <taxon>Sordariomycetes</taxon>
        <taxon>Hypocreomycetidae</taxon>
        <taxon>Hypocreales</taxon>
        <taxon>Clavicipitaceae</taxon>
        <taxon>Metarhizium</taxon>
    </lineage>
</organism>
<dbReference type="GO" id="GO:0005524">
    <property type="term" value="F:ATP binding"/>
    <property type="evidence" value="ECO:0007669"/>
    <property type="project" value="UniProtKB-KW"/>
</dbReference>
<evidence type="ECO:0000256" key="4">
    <source>
        <dbReference type="ARBA" id="ARBA00023125"/>
    </source>
</evidence>
<keyword evidence="2" id="KW-0547">Nucleotide-binding</keyword>
<dbReference type="InterPro" id="IPR007696">
    <property type="entry name" value="DNA_mismatch_repair_MutS_core"/>
</dbReference>
<dbReference type="eggNOG" id="KOG0221">
    <property type="taxonomic scope" value="Eukaryota"/>
</dbReference>
<gene>
    <name evidence="7" type="ORF">X797_005727</name>
</gene>
<dbReference type="SMART" id="SM00534">
    <property type="entry name" value="MUTSac"/>
    <property type="match status" value="1"/>
</dbReference>
<dbReference type="PIRSF" id="PIRSF005813">
    <property type="entry name" value="MSH2"/>
    <property type="match status" value="1"/>
</dbReference>
<dbReference type="Proteomes" id="UP000030151">
    <property type="component" value="Unassembled WGS sequence"/>
</dbReference>
<dbReference type="SUPFAM" id="SSF52540">
    <property type="entry name" value="P-loop containing nucleoside triphosphate hydrolases"/>
    <property type="match status" value="1"/>
</dbReference>
<dbReference type="GO" id="GO:0051026">
    <property type="term" value="P:chiasma assembly"/>
    <property type="evidence" value="ECO:0007669"/>
    <property type="project" value="TreeGrafter"/>
</dbReference>
<comment type="caution">
    <text evidence="7">The sequence shown here is derived from an EMBL/GenBank/DDBJ whole genome shotgun (WGS) entry which is preliminary data.</text>
</comment>
<dbReference type="SMART" id="SM00533">
    <property type="entry name" value="MUTSd"/>
    <property type="match status" value="1"/>
</dbReference>
<evidence type="ECO:0000256" key="5">
    <source>
        <dbReference type="SAM" id="MobiDB-lite"/>
    </source>
</evidence>
<dbReference type="PROSITE" id="PS00486">
    <property type="entry name" value="DNA_MISMATCH_REPAIR_2"/>
    <property type="match status" value="1"/>
</dbReference>
<dbReference type="InterPro" id="IPR045076">
    <property type="entry name" value="MutS"/>
</dbReference>
<dbReference type="InterPro" id="IPR000432">
    <property type="entry name" value="DNA_mismatch_repair_MutS_C"/>
</dbReference>
<dbReference type="GO" id="GO:0006298">
    <property type="term" value="P:mismatch repair"/>
    <property type="evidence" value="ECO:0007669"/>
    <property type="project" value="InterPro"/>
</dbReference>
<dbReference type="Gene3D" id="3.40.50.300">
    <property type="entry name" value="P-loop containing nucleotide triphosphate hydrolases"/>
    <property type="match status" value="1"/>
</dbReference>
<comment type="similarity">
    <text evidence="1">Belongs to the DNA mismatch repair MutS family.</text>
</comment>
<proteinExistence type="inferred from homology"/>
<dbReference type="AlphaFoldDB" id="A0A014PAV1"/>
<dbReference type="InterPro" id="IPR036187">
    <property type="entry name" value="DNA_mismatch_repair_MutS_sf"/>
</dbReference>
<dbReference type="InterPro" id="IPR011184">
    <property type="entry name" value="DNA_mismatch_repair_Msh2"/>
</dbReference>
<dbReference type="Pfam" id="PF00488">
    <property type="entry name" value="MutS_V"/>
    <property type="match status" value="1"/>
</dbReference>
<dbReference type="OrthoDB" id="29596at2759"/>
<dbReference type="GO" id="GO:0140664">
    <property type="term" value="F:ATP-dependent DNA damage sensor activity"/>
    <property type="evidence" value="ECO:0007669"/>
    <property type="project" value="InterPro"/>
</dbReference>
<keyword evidence="4" id="KW-0238">DNA-binding</keyword>
<dbReference type="GO" id="GO:0005634">
    <property type="term" value="C:nucleus"/>
    <property type="evidence" value="ECO:0007669"/>
    <property type="project" value="TreeGrafter"/>
</dbReference>
<protein>
    <submittedName>
        <fullName evidence="7">MUTS family DNA mismatch repair protein</fullName>
    </submittedName>
</protein>
<dbReference type="InterPro" id="IPR027417">
    <property type="entry name" value="P-loop_NTPase"/>
</dbReference>
<dbReference type="HOGENOM" id="CLU_002472_8_0_1"/>
<accession>A0A014PAV1</accession>
<reference evidence="7 8" key="1">
    <citation type="submission" date="2014-02" db="EMBL/GenBank/DDBJ databases">
        <title>The genome sequence of the entomopathogenic fungus Metarhizium robertsii ARSEF 2575.</title>
        <authorList>
            <person name="Giuliano Garisto Donzelli B."/>
            <person name="Roe B.A."/>
            <person name="Macmil S.L."/>
            <person name="Krasnoff S.B."/>
            <person name="Gibson D.M."/>
        </authorList>
    </citation>
    <scope>NUCLEOTIDE SEQUENCE [LARGE SCALE GENOMIC DNA]</scope>
    <source>
        <strain evidence="7 8">ARSEF 2575</strain>
    </source>
</reference>
<evidence type="ECO:0000313" key="7">
    <source>
        <dbReference type="EMBL" id="EXV01154.1"/>
    </source>
</evidence>
<dbReference type="GO" id="GO:0030983">
    <property type="term" value="F:mismatched DNA binding"/>
    <property type="evidence" value="ECO:0007669"/>
    <property type="project" value="InterPro"/>
</dbReference>
<feature type="region of interest" description="Disordered" evidence="5">
    <location>
        <begin position="110"/>
        <end position="143"/>
    </location>
</feature>
<sequence>MEAVICTTRSQVENDESLYALQQSPEVIMALDVCDDGTMGCAFFDSMDGSLQLAEDVHRSTVDVSEHFATLACPTLLLVSSRAPQEFLDHVQRKFSVEAAVDRLSSWRNDQLSTARPSSRAPVDASVRRDLPNGGDGKRVDRCSISPEEGVANASTREHKNPVSLGCAGAVLTELRYKCISRSSPSSEPISHQPIPVKTFALENYVALGSETLQTLQIIQSKIHPNSQYWGGRMQSQDQKEGLSIYGLFQGHSHTPQGRAKLRRLISRPVSNVSIIEDRQQAISLFLLPRNADKTRHIIGALGKIRNAKIYLEHLQKGTGNITIPKFDQDSLVAIGELISHTVDFEQSEYRGRTTVRLGLDRNLDELRRHYDGMNSFLAEIVVSTIQTVPQWAVSYIRSCIFLPQLGFLIVTDVDPRTGKGKYRGNWPDEDHWELLFVADDSAYYKNDNMRHLDDQFGDVYCKIADREVEILHVLSQEVLKSSECLSVASDACGNVNVILALALTAEKYKWSVPKLTTRSGILEIKKGRHPLQELVVPSFVPNDCQLGGGGHNDDDSCQNQSRCMVLTGPNHSGKSVFLKQVGLIVYLAHIGSFVPAEMAVISVTDRILTRISTLESVCKEESAFAIDLKQLLNAIEQSTSKSLLIIDEFGKGTNSDDGAGLLASFLEHLSSLAVRAPRSLVATHIHDLFGCHQLLPTSGLQIAHMDVLKAQCGEFNCDYITYLFKLRDGYSSDLFGGYCATLNGVPNLVVERANVLSMLLSRNEDITIPCARLSPEEELKLHSAEIVARKFLEGFHTLVSEENCLLQDARHMLQNILST</sequence>
<feature type="domain" description="DNA mismatch repair proteins mutS family" evidence="6">
    <location>
        <begin position="643"/>
        <end position="659"/>
    </location>
</feature>
<dbReference type="EMBL" id="JELW01000009">
    <property type="protein sequence ID" value="EXV01154.1"/>
    <property type="molecule type" value="Genomic_DNA"/>
</dbReference>
<dbReference type="CDD" id="cd03281">
    <property type="entry name" value="ABC_MSH5_euk"/>
    <property type="match status" value="1"/>
</dbReference>
<keyword evidence="3" id="KW-0067">ATP-binding</keyword>
<evidence type="ECO:0000256" key="3">
    <source>
        <dbReference type="ARBA" id="ARBA00022840"/>
    </source>
</evidence>
<name>A0A014PAV1_9HYPO</name>